<gene>
    <name evidence="2" type="ORF">AVEN_271375_1</name>
</gene>
<evidence type="ECO:0000313" key="3">
    <source>
        <dbReference type="Proteomes" id="UP000499080"/>
    </source>
</evidence>
<evidence type="ECO:0000313" key="2">
    <source>
        <dbReference type="EMBL" id="GBN80770.1"/>
    </source>
</evidence>
<feature type="region of interest" description="Disordered" evidence="1">
    <location>
        <begin position="1"/>
        <end position="22"/>
    </location>
</feature>
<reference evidence="2 3" key="1">
    <citation type="journal article" date="2019" name="Sci. Rep.">
        <title>Orb-weaving spider Araneus ventricosus genome elucidates the spidroin gene catalogue.</title>
        <authorList>
            <person name="Kono N."/>
            <person name="Nakamura H."/>
            <person name="Ohtoshi R."/>
            <person name="Moran D.A.P."/>
            <person name="Shinohara A."/>
            <person name="Yoshida Y."/>
            <person name="Fujiwara M."/>
            <person name="Mori M."/>
            <person name="Tomita M."/>
            <person name="Arakawa K."/>
        </authorList>
    </citation>
    <scope>NUCLEOTIDE SEQUENCE [LARGE SCALE GENOMIC DNA]</scope>
</reference>
<dbReference type="AlphaFoldDB" id="A0A4Y2S0P0"/>
<sequence>LVRSFLGLSKRRSKTHRNSPDLTQWTCRIPGVNEIHQQTWKGDNIHQDLQKKEHGIANDDERVKIANMRVASSPAVLLADDVIS</sequence>
<protein>
    <submittedName>
        <fullName evidence="2">Uncharacterized protein</fullName>
    </submittedName>
</protein>
<evidence type="ECO:0000256" key="1">
    <source>
        <dbReference type="SAM" id="MobiDB-lite"/>
    </source>
</evidence>
<dbReference type="Proteomes" id="UP000499080">
    <property type="component" value="Unassembled WGS sequence"/>
</dbReference>
<accession>A0A4Y2S0P0</accession>
<feature type="non-terminal residue" evidence="2">
    <location>
        <position position="1"/>
    </location>
</feature>
<proteinExistence type="predicted"/>
<name>A0A4Y2S0P0_ARAVE</name>
<comment type="caution">
    <text evidence="2">The sequence shown here is derived from an EMBL/GenBank/DDBJ whole genome shotgun (WGS) entry which is preliminary data.</text>
</comment>
<organism evidence="2 3">
    <name type="scientific">Araneus ventricosus</name>
    <name type="common">Orbweaver spider</name>
    <name type="synonym">Epeira ventricosa</name>
    <dbReference type="NCBI Taxonomy" id="182803"/>
    <lineage>
        <taxon>Eukaryota</taxon>
        <taxon>Metazoa</taxon>
        <taxon>Ecdysozoa</taxon>
        <taxon>Arthropoda</taxon>
        <taxon>Chelicerata</taxon>
        <taxon>Arachnida</taxon>
        <taxon>Araneae</taxon>
        <taxon>Araneomorphae</taxon>
        <taxon>Entelegynae</taxon>
        <taxon>Araneoidea</taxon>
        <taxon>Araneidae</taxon>
        <taxon>Araneus</taxon>
    </lineage>
</organism>
<keyword evidence="3" id="KW-1185">Reference proteome</keyword>
<dbReference type="EMBL" id="BGPR01019030">
    <property type="protein sequence ID" value="GBN80770.1"/>
    <property type="molecule type" value="Genomic_DNA"/>
</dbReference>